<keyword evidence="3" id="KW-1133">Transmembrane helix</keyword>
<dbReference type="InterPro" id="IPR055355">
    <property type="entry name" value="ZP-C"/>
</dbReference>
<proteinExistence type="predicted"/>
<feature type="region of interest" description="Disordered" evidence="2">
    <location>
        <begin position="262"/>
        <end position="282"/>
    </location>
</feature>
<protein>
    <submittedName>
        <fullName evidence="7">Filaggrin-2-like</fullName>
    </submittedName>
</protein>
<feature type="chain" id="PRO_5047276194" evidence="4">
    <location>
        <begin position="20"/>
        <end position="692"/>
    </location>
</feature>
<dbReference type="Gene3D" id="2.60.40.4100">
    <property type="entry name" value="Zona pellucida, ZP-C domain"/>
    <property type="match status" value="1"/>
</dbReference>
<evidence type="ECO:0000256" key="4">
    <source>
        <dbReference type="SAM" id="SignalP"/>
    </source>
</evidence>
<evidence type="ECO:0000256" key="3">
    <source>
        <dbReference type="SAM" id="Phobius"/>
    </source>
</evidence>
<dbReference type="PANTHER" id="PTHR46560:SF5">
    <property type="entry name" value="CYPHER, ISOFORM B"/>
    <property type="match status" value="1"/>
</dbReference>
<feature type="compositionally biased region" description="Polar residues" evidence="2">
    <location>
        <begin position="270"/>
        <end position="282"/>
    </location>
</feature>
<accession>A0ABM1F8D8</accession>
<keyword evidence="4" id="KW-0732">Signal</keyword>
<dbReference type="Pfam" id="PF00100">
    <property type="entry name" value="Zona_pellucida"/>
    <property type="match status" value="1"/>
</dbReference>
<evidence type="ECO:0000313" key="7">
    <source>
        <dbReference type="RefSeq" id="XP_014680709.1"/>
    </source>
</evidence>
<dbReference type="PROSITE" id="PS51034">
    <property type="entry name" value="ZP_2"/>
    <property type="match status" value="1"/>
</dbReference>
<dbReference type="RefSeq" id="XP_014680709.1">
    <property type="nucleotide sequence ID" value="XM_014825223.1"/>
</dbReference>
<sequence length="692" mass="72413">MTSTLALLLLCCVTGQGFAAGGHGSHGGQGGYGYAPSYYYGYLHKHTTTTHSPYVYFKRHTIPYEDLYESTYTDHFVFHTPSPCYGYDCGQSKGGGYGGDHGSGHGGGDGGHNEGGYGGEDGSYGGGGYGRGGYGRGGHGGGDYGGGGDGGGGHGGGGYGGGGYGGGDSGGDYGGGGGGDYGGGGGGNSGYGGSDIGQSDYSSYGNDGYGSSGYGSSGYGSNGGGDYGNSGYGSSGYGSNGGGAYGNSGYGSSGYGSQNIGHEIQGGNVVDNSQKGQRSSSYGNEVVDIKTKCDSDAKTFTVELTFKQSFYGKVFAKGYYGIYMCSVQGDGSYHISFTLPLDGCGTQESVDVKKGGYESSYSQTYSYHNTLVVMENGGYGVLESSDRAYAIFCSIEDQAKPQPTQQTHSGRRGGYGNQDAQPIRATKEEMPNVYLKVVDGHDPSGSPTTGLVVGQYASLIVYYKPSYEHDVSVTNCFAHDGTGYYKVLLIDADGCSTNKDFISELQQSESGYNAEKNIYTTFKAFKFPDRYNVYFQCSIEVCSGQCSTKQSCRNDVYGSSNDGYSQNNRLKRSVSGNSSVTVEPPVINATSTAASATNSSTVDQRELFRALTVILPGEEPLSDSFELGRRFATQQGMCITRAGFAWGMAIMGGILLVSALLCLTMYMRARRTTETDAVDDIMMEKQKASEKL</sequence>
<dbReference type="InterPro" id="IPR042235">
    <property type="entry name" value="ZP-C_dom"/>
</dbReference>
<dbReference type="Proteomes" id="UP000695022">
    <property type="component" value="Unplaced"/>
</dbReference>
<feature type="region of interest" description="Disordered" evidence="2">
    <location>
        <begin position="400"/>
        <end position="419"/>
    </location>
</feature>
<dbReference type="PRINTS" id="PR01228">
    <property type="entry name" value="EGGSHELL"/>
</dbReference>
<keyword evidence="6" id="KW-1185">Reference proteome</keyword>
<gene>
    <name evidence="7" type="primary">LOC106820714</name>
</gene>
<dbReference type="PANTHER" id="PTHR46560">
    <property type="entry name" value="CYPHER, ISOFORM B"/>
    <property type="match status" value="1"/>
</dbReference>
<keyword evidence="1" id="KW-1015">Disulfide bond</keyword>
<keyword evidence="3" id="KW-0812">Transmembrane</keyword>
<dbReference type="GeneID" id="106820714"/>
<evidence type="ECO:0000256" key="1">
    <source>
        <dbReference type="ARBA" id="ARBA00023157"/>
    </source>
</evidence>
<reference evidence="7" key="1">
    <citation type="submission" date="2025-08" db="UniProtKB">
        <authorList>
            <consortium name="RefSeq"/>
        </authorList>
    </citation>
    <scope>IDENTIFICATION</scope>
</reference>
<feature type="transmembrane region" description="Helical" evidence="3">
    <location>
        <begin position="644"/>
        <end position="666"/>
    </location>
</feature>
<evidence type="ECO:0000259" key="5">
    <source>
        <dbReference type="PROSITE" id="PS51034"/>
    </source>
</evidence>
<feature type="domain" description="ZP" evidence="5">
    <location>
        <begin position="292"/>
        <end position="559"/>
    </location>
</feature>
<dbReference type="InterPro" id="IPR001507">
    <property type="entry name" value="ZP_dom"/>
</dbReference>
<name>A0ABM1F8D8_PRICU</name>
<feature type="signal peptide" evidence="4">
    <location>
        <begin position="1"/>
        <end position="19"/>
    </location>
</feature>
<evidence type="ECO:0000313" key="6">
    <source>
        <dbReference type="Proteomes" id="UP000695022"/>
    </source>
</evidence>
<keyword evidence="3" id="KW-0472">Membrane</keyword>
<evidence type="ECO:0000256" key="2">
    <source>
        <dbReference type="SAM" id="MobiDB-lite"/>
    </source>
</evidence>
<dbReference type="SMART" id="SM00241">
    <property type="entry name" value="ZP"/>
    <property type="match status" value="1"/>
</dbReference>
<organism evidence="6 7">
    <name type="scientific">Priapulus caudatus</name>
    <name type="common">Priapulid worm</name>
    <dbReference type="NCBI Taxonomy" id="37621"/>
    <lineage>
        <taxon>Eukaryota</taxon>
        <taxon>Metazoa</taxon>
        <taxon>Ecdysozoa</taxon>
        <taxon>Scalidophora</taxon>
        <taxon>Priapulida</taxon>
        <taxon>Priapulimorpha</taxon>
        <taxon>Priapulimorphida</taxon>
        <taxon>Priapulidae</taxon>
        <taxon>Priapulus</taxon>
    </lineage>
</organism>